<organism evidence="2 3">
    <name type="scientific">Pseudoalteromonas qingdaonensis</name>
    <dbReference type="NCBI Taxonomy" id="3131913"/>
    <lineage>
        <taxon>Bacteria</taxon>
        <taxon>Pseudomonadati</taxon>
        <taxon>Pseudomonadota</taxon>
        <taxon>Gammaproteobacteria</taxon>
        <taxon>Alteromonadales</taxon>
        <taxon>Pseudoalteromonadaceae</taxon>
        <taxon>Pseudoalteromonas</taxon>
    </lineage>
</organism>
<comment type="caution">
    <text evidence="2">The sequence shown here is derived from an EMBL/GenBank/DDBJ whole genome shotgun (WGS) entry which is preliminary data.</text>
</comment>
<dbReference type="Proteomes" id="UP001447008">
    <property type="component" value="Unassembled WGS sequence"/>
</dbReference>
<feature type="transmembrane region" description="Helical" evidence="1">
    <location>
        <begin position="359"/>
        <end position="378"/>
    </location>
</feature>
<feature type="transmembrane region" description="Helical" evidence="1">
    <location>
        <begin position="214"/>
        <end position="231"/>
    </location>
</feature>
<evidence type="ECO:0000313" key="3">
    <source>
        <dbReference type="Proteomes" id="UP001447008"/>
    </source>
</evidence>
<protein>
    <recommendedName>
        <fullName evidence="4">PH domain-containing protein</fullName>
    </recommendedName>
</protein>
<keyword evidence="1" id="KW-1133">Transmembrane helix</keyword>
<sequence length="381" mass="42478">MKNTQQITSINEWVAKGAAAPFVVLILFSVLSQDITAIVINTLFVAVLFAFQQRLLLQAKALVIRSQFSFFGKTFCVIYERSIPLTSITELTFSQRQHKNDLAITYKNGNGEIKILSFSCLHQAQQTMELLSASGLKYSVHRPTRNTKGLQADDTKETVTDIFPLGALGKEIKPTHTIARFAMPLPQDKVLTPWVTAGIFALVTIGLTASSGNWVAACVFIALTYLSYWLARAYISNKHYFVAASPCSDIVVKEEHLFLPALLFTDRQARELHKEQVKRIVVKWNYYIVGKPDIENASLGQQNLKHAYVVDVTFYTDQGDTLALTGMSVNAQALLLALTHWHYPVSLERSNKLAMPIMVHVRIGAVIAVIGVILASLIKYF</sequence>
<gene>
    <name evidence="2" type="ORF">WCN91_07400</name>
</gene>
<evidence type="ECO:0008006" key="4">
    <source>
        <dbReference type="Google" id="ProtNLM"/>
    </source>
</evidence>
<proteinExistence type="predicted"/>
<evidence type="ECO:0000256" key="1">
    <source>
        <dbReference type="SAM" id="Phobius"/>
    </source>
</evidence>
<evidence type="ECO:0000313" key="2">
    <source>
        <dbReference type="EMBL" id="MEM0515255.1"/>
    </source>
</evidence>
<reference evidence="2 3" key="1">
    <citation type="submission" date="2024-03" db="EMBL/GenBank/DDBJ databases">
        <title>Pseudoalteromonas qingdaonensis sp. nov., isolated from the intestines of marine benthic organisms.</title>
        <authorList>
            <person name="Lin X."/>
            <person name="Fang S."/>
            <person name="Hu X."/>
        </authorList>
    </citation>
    <scope>NUCLEOTIDE SEQUENCE [LARGE SCALE GENOMIC DNA]</scope>
    <source>
        <strain evidence="2 3">YIC-827</strain>
    </source>
</reference>
<keyword evidence="1" id="KW-0812">Transmembrane</keyword>
<dbReference type="EMBL" id="JBCGCU010000006">
    <property type="protein sequence ID" value="MEM0515255.1"/>
    <property type="molecule type" value="Genomic_DNA"/>
</dbReference>
<accession>A0ABU9MYZ6</accession>
<feature type="transmembrane region" description="Helical" evidence="1">
    <location>
        <begin position="12"/>
        <end position="31"/>
    </location>
</feature>
<feature type="transmembrane region" description="Helical" evidence="1">
    <location>
        <begin position="190"/>
        <end position="208"/>
    </location>
</feature>
<keyword evidence="3" id="KW-1185">Reference proteome</keyword>
<feature type="transmembrane region" description="Helical" evidence="1">
    <location>
        <begin position="37"/>
        <end position="57"/>
    </location>
</feature>
<dbReference type="RefSeq" id="WP_342677752.1">
    <property type="nucleotide sequence ID" value="NZ_JBCGCU010000006.1"/>
</dbReference>
<keyword evidence="1" id="KW-0472">Membrane</keyword>
<name>A0ABU9MYZ6_9GAMM</name>